<proteinExistence type="predicted"/>
<dbReference type="Pfam" id="PF13516">
    <property type="entry name" value="LRR_6"/>
    <property type="match status" value="1"/>
</dbReference>
<dbReference type="SUPFAM" id="SSF52047">
    <property type="entry name" value="RNI-like"/>
    <property type="match status" value="1"/>
</dbReference>
<organism evidence="1 2">
    <name type="scientific">Triparma verrucosa</name>
    <dbReference type="NCBI Taxonomy" id="1606542"/>
    <lineage>
        <taxon>Eukaryota</taxon>
        <taxon>Sar</taxon>
        <taxon>Stramenopiles</taxon>
        <taxon>Ochrophyta</taxon>
        <taxon>Bolidophyceae</taxon>
        <taxon>Parmales</taxon>
        <taxon>Triparmaceae</taxon>
        <taxon>Triparma</taxon>
    </lineage>
</organism>
<sequence>MAKIAISDTSELLMGKSMDESVSLRYMLLLQEQEEIEARVAELEAEYFGSMGRSTDIPEQRRIANTLSKLQVAQTEDDVKEELKYYNESSSQLQKQVEYDELCMLGGNLQRWLERREAQDTQKVKVSYERGRERLRENIMDVVDSVIELTNEFGSAFFIFSVLWKLDNQILFQVSVCFLFINLVARLLIGLRNYPHVDDGTVIRATLETGYVEKTFRIGSSKKPTFFLALLLFVIEPSSGRKLIKETLRKTQTAKNADGTTHDLHPVALKKLGLYLSARNEVQTSLAITLFADLPELAIELLYILAFSTGENADFSFWFSIAGTIAHLARQGIELQYDARYLPELLHSSKHVDVTFQKDTTGEEVEAWAAKNGAECRVLTLTNCKAVGDKAAGEIATYCGKLEKLSAADTSIGNEGATAIAKSSPGLQKCFVNGTNVDDDGAAIIAKHCKDLKMFALSRTEFSDKGAQSVATFCKGLNVLGINTSELTDEGCKLIAEGCKKLHTFKLADTKVGDEGVRKAVKGLPGLKTLHLFSNQQLTDACCEDIGRLEFLKELHLAKTNIGNAGIRLLLKENTSIERLFIGGTNVTIGGFIDAVRDWPGNLTKLDVGSLLVMEDEKRKLGLKFSGCEIIMEAV</sequence>
<gene>
    <name evidence="1" type="ORF">TrVE_jg461</name>
</gene>
<comment type="caution">
    <text evidence="1">The sequence shown here is derived from an EMBL/GenBank/DDBJ whole genome shotgun (WGS) entry which is preliminary data.</text>
</comment>
<evidence type="ECO:0000313" key="2">
    <source>
        <dbReference type="Proteomes" id="UP001165160"/>
    </source>
</evidence>
<protein>
    <submittedName>
        <fullName evidence="1">Uncharacterized protein</fullName>
    </submittedName>
</protein>
<reference evidence="2" key="1">
    <citation type="journal article" date="2023" name="Commun. Biol.">
        <title>Genome analysis of Parmales, the sister group of diatoms, reveals the evolutionary specialization of diatoms from phago-mixotrophs to photoautotrophs.</title>
        <authorList>
            <person name="Ban H."/>
            <person name="Sato S."/>
            <person name="Yoshikawa S."/>
            <person name="Yamada K."/>
            <person name="Nakamura Y."/>
            <person name="Ichinomiya M."/>
            <person name="Sato N."/>
            <person name="Blanc-Mathieu R."/>
            <person name="Endo H."/>
            <person name="Kuwata A."/>
            <person name="Ogata H."/>
        </authorList>
    </citation>
    <scope>NUCLEOTIDE SEQUENCE [LARGE SCALE GENOMIC DNA]</scope>
    <source>
        <strain evidence="2">NIES 3699</strain>
    </source>
</reference>
<dbReference type="Gene3D" id="3.80.10.10">
    <property type="entry name" value="Ribonuclease Inhibitor"/>
    <property type="match status" value="1"/>
</dbReference>
<dbReference type="GO" id="GO:0019005">
    <property type="term" value="C:SCF ubiquitin ligase complex"/>
    <property type="evidence" value="ECO:0007669"/>
    <property type="project" value="TreeGrafter"/>
</dbReference>
<dbReference type="GO" id="GO:0031146">
    <property type="term" value="P:SCF-dependent proteasomal ubiquitin-dependent protein catabolic process"/>
    <property type="evidence" value="ECO:0007669"/>
    <property type="project" value="TreeGrafter"/>
</dbReference>
<dbReference type="AlphaFoldDB" id="A0A9W7C2C4"/>
<dbReference type="InterPro" id="IPR032675">
    <property type="entry name" value="LRR_dom_sf"/>
</dbReference>
<name>A0A9W7C2C4_9STRA</name>
<accession>A0A9W7C2C4</accession>
<keyword evidence="2" id="KW-1185">Reference proteome</keyword>
<dbReference type="Proteomes" id="UP001165160">
    <property type="component" value="Unassembled WGS sequence"/>
</dbReference>
<dbReference type="PANTHER" id="PTHR13318">
    <property type="entry name" value="PARTNER OF PAIRED, ISOFORM B-RELATED"/>
    <property type="match status" value="1"/>
</dbReference>
<dbReference type="EMBL" id="BRXX01000223">
    <property type="protein sequence ID" value="GMH98701.1"/>
    <property type="molecule type" value="Genomic_DNA"/>
</dbReference>
<evidence type="ECO:0000313" key="1">
    <source>
        <dbReference type="EMBL" id="GMH98701.1"/>
    </source>
</evidence>
<dbReference type="InterPro" id="IPR001611">
    <property type="entry name" value="Leu-rich_rpt"/>
</dbReference>